<name>A0A916PH00_MYCTX</name>
<evidence type="ECO:0000313" key="3">
    <source>
        <dbReference type="Proteomes" id="UP000039021"/>
    </source>
</evidence>
<reference evidence="3" key="1">
    <citation type="submission" date="2015-03" db="EMBL/GenBank/DDBJ databases">
        <authorList>
            <consortium name="Pathogen Informatics"/>
        </authorList>
    </citation>
    <scope>NUCLEOTIDE SEQUENCE [LARGE SCALE GENOMIC DNA]</scope>
    <source>
        <strain evidence="3">N09902308</strain>
    </source>
</reference>
<organism evidence="2 3">
    <name type="scientific">Mycobacterium tuberculosis</name>
    <dbReference type="NCBI Taxonomy" id="1773"/>
    <lineage>
        <taxon>Bacteria</taxon>
        <taxon>Bacillati</taxon>
        <taxon>Actinomycetota</taxon>
        <taxon>Actinomycetes</taxon>
        <taxon>Mycobacteriales</taxon>
        <taxon>Mycobacteriaceae</taxon>
        <taxon>Mycobacterium</taxon>
        <taxon>Mycobacterium tuberculosis complex</taxon>
    </lineage>
</organism>
<evidence type="ECO:0000313" key="2">
    <source>
        <dbReference type="EMBL" id="COZ25482.1"/>
    </source>
</evidence>
<feature type="region of interest" description="Disordered" evidence="1">
    <location>
        <begin position="1"/>
        <end position="30"/>
    </location>
</feature>
<proteinExistence type="predicted"/>
<protein>
    <submittedName>
        <fullName evidence="2">Uncharacterized protein</fullName>
    </submittedName>
</protein>
<gene>
    <name evidence="2" type="ORF">ERS007739_03553</name>
</gene>
<accession>A0A916PH00</accession>
<dbReference type="Proteomes" id="UP000039021">
    <property type="component" value="Unassembled WGS sequence"/>
</dbReference>
<sequence length="87" mass="9158">MTIREPQNGGAGTSMSAATSERSGTSTGSSAALRCAAMRLDRWWRALRSASFSRALMASGLFSSGASPRLALMMVSINFRPSKASRA</sequence>
<comment type="caution">
    <text evidence="2">The sequence shown here is derived from an EMBL/GenBank/DDBJ whole genome shotgun (WGS) entry which is preliminary data.</text>
</comment>
<feature type="compositionally biased region" description="Low complexity" evidence="1">
    <location>
        <begin position="16"/>
        <end position="30"/>
    </location>
</feature>
<dbReference type="AlphaFoldDB" id="A0A916PH00"/>
<dbReference type="EMBL" id="CSBK01001879">
    <property type="protein sequence ID" value="COZ25482.1"/>
    <property type="molecule type" value="Genomic_DNA"/>
</dbReference>
<evidence type="ECO:0000256" key="1">
    <source>
        <dbReference type="SAM" id="MobiDB-lite"/>
    </source>
</evidence>